<dbReference type="EMBL" id="CP022098">
    <property type="protein sequence ID" value="ATB40530.1"/>
    <property type="molecule type" value="Genomic_DNA"/>
</dbReference>
<sequence length="415" mass="45259">MMAARAPAQPRPGETLAGMGKKKRTTMNPPRTGLVTLFVMNLLCACGGEEGEASGPYSTSTAASSAPTLDQTNNPVYAELSTYKSWLSTSTNAATALAADTTKANNIVSWQMPHGGFYKIPSWYDSAWNGKAARSEWLGANGVELGTIDNDATVSEILFLADVYKRGGKTSHRDAARRALDFLLIMQSSSGGWPQVYPARSGTSYSNDITFNDDAMVRVLVLLDHASRQKAPLDGDIFTSEQRAKLATAIDKGVNYILKAQIVQGGVKTVWCAQHDPVSYAPKGARAYELPSRSGKESVGIVTFLMTRPQTAEVKAAVQAAIAWYKRSTVKVANTAYVKRPSGNTDDTYNPIQTKAGSTLWYRFYDLNQDKGFFSDRTGGKFYDIMDIEAERRYGYEWGGSYGTKLITYSDSVGY</sequence>
<accession>A0A250JAD0</accession>
<dbReference type="Gene3D" id="1.50.10.20">
    <property type="match status" value="1"/>
</dbReference>
<protein>
    <recommendedName>
        <fullName evidence="4">Pectate lyase</fullName>
    </recommendedName>
</protein>
<dbReference type="SUPFAM" id="SSF81853">
    <property type="entry name" value="Family 10 polysaccharide lyase"/>
    <property type="match status" value="1"/>
</dbReference>
<feature type="compositionally biased region" description="Low complexity" evidence="1">
    <location>
        <begin position="1"/>
        <end position="12"/>
    </location>
</feature>
<proteinExistence type="predicted"/>
<evidence type="ECO:0000313" key="2">
    <source>
        <dbReference type="EMBL" id="ATB40530.1"/>
    </source>
</evidence>
<name>A0A250JAD0_9BACT</name>
<gene>
    <name evidence="2" type="ORF">CYFUS_005979</name>
</gene>
<reference evidence="2 3" key="1">
    <citation type="submission" date="2017-06" db="EMBL/GenBank/DDBJ databases">
        <title>Sequencing and comparative analysis of myxobacterial genomes.</title>
        <authorList>
            <person name="Rupp O."/>
            <person name="Goesmann A."/>
            <person name="Sogaard-Andersen L."/>
        </authorList>
    </citation>
    <scope>NUCLEOTIDE SEQUENCE [LARGE SCALE GENOMIC DNA]</scope>
    <source>
        <strain evidence="2 3">DSM 52655</strain>
    </source>
</reference>
<feature type="region of interest" description="Disordered" evidence="1">
    <location>
        <begin position="1"/>
        <end position="30"/>
    </location>
</feature>
<evidence type="ECO:0008006" key="4">
    <source>
        <dbReference type="Google" id="ProtNLM"/>
    </source>
</evidence>
<evidence type="ECO:0000256" key="1">
    <source>
        <dbReference type="SAM" id="MobiDB-lite"/>
    </source>
</evidence>
<evidence type="ECO:0000313" key="3">
    <source>
        <dbReference type="Proteomes" id="UP000217257"/>
    </source>
</evidence>
<dbReference type="NCBIfam" id="TIGR02474">
    <property type="entry name" value="pec_lyase"/>
    <property type="match status" value="1"/>
</dbReference>
<dbReference type="AlphaFoldDB" id="A0A250JAD0"/>
<dbReference type="KEGG" id="cfus:CYFUS_005979"/>
<dbReference type="Pfam" id="PF09492">
    <property type="entry name" value="Pec_lyase"/>
    <property type="match status" value="1"/>
</dbReference>
<dbReference type="Proteomes" id="UP000217257">
    <property type="component" value="Chromosome"/>
</dbReference>
<organism evidence="2 3">
    <name type="scientific">Cystobacter fuscus</name>
    <dbReference type="NCBI Taxonomy" id="43"/>
    <lineage>
        <taxon>Bacteria</taxon>
        <taxon>Pseudomonadati</taxon>
        <taxon>Myxococcota</taxon>
        <taxon>Myxococcia</taxon>
        <taxon>Myxococcales</taxon>
        <taxon>Cystobacterineae</taxon>
        <taxon>Archangiaceae</taxon>
        <taxon>Cystobacter</taxon>
    </lineage>
</organism>
<dbReference type="InterPro" id="IPR012669">
    <property type="entry name" value="Pectate_lyase"/>
</dbReference>